<evidence type="ECO:0000313" key="9">
    <source>
        <dbReference type="Proteomes" id="UP000229329"/>
    </source>
</evidence>
<evidence type="ECO:0000313" key="8">
    <source>
        <dbReference type="EMBL" id="PJG85869.1"/>
    </source>
</evidence>
<dbReference type="InterPro" id="IPR036866">
    <property type="entry name" value="RibonucZ/Hydroxyglut_hydro"/>
</dbReference>
<evidence type="ECO:0000256" key="2">
    <source>
        <dbReference type="ARBA" id="ARBA00022475"/>
    </source>
</evidence>
<dbReference type="GO" id="GO:0030420">
    <property type="term" value="P:establishment of competence for transformation"/>
    <property type="evidence" value="ECO:0007669"/>
    <property type="project" value="InterPro"/>
</dbReference>
<sequence>MKYFNLDVLAISIVLIGGTLLILPIEGLLAWWLMVPLVLFVWITRQYWTAVMIGIVLCWFHWQALQLVQQAEQIAYLPKKQEATFTIVEILHQQAYQTLVIEAELLPNQTSRIYTTWQAPSQPKLGEIWQGELRLRPLSSRLNQGGFDRQKWAFAKGITGQAVIKSAVKIGEDFSWRQQRLNQALQHTANLEQQGLLLALAFGERAWFKPATWLVYQQTNTAHLIAISGLHIGLAMSLGFGLIRLLQWRLPTYRISPYWPLLGGLLLAGMYSELAGFSIPTFRAIIALGVVLICRLGRVYFTVWQLFVRTLAVLLLWDPFMMLSDSFWLSVGAVGCLIVWYQVFPLSLLEWRGVPLQYSPLSKGRYILGLLHLQLGLLWLFTPIQLLMFYGMSLHSFWANLIIVPIFSLLLVPIVLFATFTAGALGSWSWANNIAVWCTEWLNVFSDSWVYFSGQQIAVLTFLLAGLFSLTCYFIYQKPQQKQMALAQLLARSPFPFSLKLERSLPKRLLYWIYFLTGVIAITCLIFWSISRWENQRQWRLESLDVGQGLATLIVKNGHAVLYDTGGAWAGGNMAQLEILPYLRRQGIVLEQIIISHDDNDHAGGVDELLLHYPHAALFQSSYKNYEKTDRTLCYTGKQWEWRGLLFTAVSPNKPVERAGNEDSCVVLIEDAYYRVLLTGDADIATERKFAPQVGKIDVLQVGHHGSKTSTSALLLAETQPDIALISSGRWNAWGMPHFEVIERLHQHKSAVYNSAFFGQVSLIFQQEQLKVTTARHKFSPWYRRIIGERGK</sequence>
<feature type="transmembrane region" description="Helical" evidence="6">
    <location>
        <begin position="258"/>
        <end position="277"/>
    </location>
</feature>
<gene>
    <name evidence="8" type="ORF">CVP05_03815</name>
</gene>
<keyword evidence="2" id="KW-1003">Cell membrane</keyword>
<feature type="transmembrane region" description="Helical" evidence="6">
    <location>
        <begin position="327"/>
        <end position="349"/>
    </location>
</feature>
<dbReference type="SMART" id="SM00849">
    <property type="entry name" value="Lactamase_B"/>
    <property type="match status" value="1"/>
</dbReference>
<dbReference type="Proteomes" id="UP000229329">
    <property type="component" value="Unassembled WGS sequence"/>
</dbReference>
<feature type="transmembrane region" description="Helical" evidence="6">
    <location>
        <begin position="284"/>
        <end position="307"/>
    </location>
</feature>
<feature type="transmembrane region" description="Helical" evidence="6">
    <location>
        <begin position="509"/>
        <end position="530"/>
    </location>
</feature>
<feature type="domain" description="Metallo-beta-lactamase" evidence="7">
    <location>
        <begin position="548"/>
        <end position="730"/>
    </location>
</feature>
<evidence type="ECO:0000259" key="7">
    <source>
        <dbReference type="SMART" id="SM00849"/>
    </source>
</evidence>
<dbReference type="InterPro" id="IPR052159">
    <property type="entry name" value="Competence_DNA_uptake"/>
</dbReference>
<dbReference type="SUPFAM" id="SSF56281">
    <property type="entry name" value="Metallo-hydrolase/oxidoreductase"/>
    <property type="match status" value="1"/>
</dbReference>
<dbReference type="Gene3D" id="3.60.15.10">
    <property type="entry name" value="Ribonuclease Z/Hydroxyacylglutathione hydrolase-like"/>
    <property type="match status" value="1"/>
</dbReference>
<keyword evidence="4 6" id="KW-1133">Transmembrane helix</keyword>
<feature type="transmembrane region" description="Helical" evidence="6">
    <location>
        <begin position="7"/>
        <end position="33"/>
    </location>
</feature>
<evidence type="ECO:0000256" key="1">
    <source>
        <dbReference type="ARBA" id="ARBA00004651"/>
    </source>
</evidence>
<comment type="caution">
    <text evidence="8">The sequence shown here is derived from an EMBL/GenBank/DDBJ whole genome shotgun (WGS) entry which is preliminary data.</text>
</comment>
<dbReference type="InterPro" id="IPR004477">
    <property type="entry name" value="ComEC_N"/>
</dbReference>
<keyword evidence="9" id="KW-1185">Reference proteome</keyword>
<dbReference type="AlphaFoldDB" id="A0A2M8S3Z4"/>
<comment type="subcellular location">
    <subcellularLocation>
        <location evidence="1">Cell membrane</location>
        <topology evidence="1">Multi-pass membrane protein</topology>
    </subcellularLocation>
</comment>
<dbReference type="InterPro" id="IPR004797">
    <property type="entry name" value="Competence_ComEC/Rec2"/>
</dbReference>
<dbReference type="InterPro" id="IPR001279">
    <property type="entry name" value="Metallo-B-lactamas"/>
</dbReference>
<dbReference type="RefSeq" id="WP_100288257.1">
    <property type="nucleotide sequence ID" value="NZ_PHHA01000005.1"/>
</dbReference>
<feature type="transmembrane region" description="Helical" evidence="6">
    <location>
        <begin position="224"/>
        <end position="246"/>
    </location>
</feature>
<feature type="transmembrane region" description="Helical" evidence="6">
    <location>
        <begin position="397"/>
        <end position="418"/>
    </location>
</feature>
<organism evidence="8 9">
    <name type="scientific">Conservatibacter flavescens</name>
    <dbReference type="NCBI Taxonomy" id="28161"/>
    <lineage>
        <taxon>Bacteria</taxon>
        <taxon>Pseudomonadati</taxon>
        <taxon>Pseudomonadota</taxon>
        <taxon>Gammaproteobacteria</taxon>
        <taxon>Pasteurellales</taxon>
        <taxon>Pasteurellaceae</taxon>
        <taxon>Conservatibacter</taxon>
    </lineage>
</organism>
<dbReference type="PANTHER" id="PTHR30619">
    <property type="entry name" value="DNA INTERNALIZATION/COMPETENCE PROTEIN COMEC/REC2"/>
    <property type="match status" value="1"/>
</dbReference>
<name>A0A2M8S3Z4_9PAST</name>
<dbReference type="InterPro" id="IPR035681">
    <property type="entry name" value="ComA-like_MBL"/>
</dbReference>
<dbReference type="Pfam" id="PF03772">
    <property type="entry name" value="Competence"/>
    <property type="match status" value="1"/>
</dbReference>
<feature type="transmembrane region" description="Helical" evidence="6">
    <location>
        <begin position="370"/>
        <end position="391"/>
    </location>
</feature>
<evidence type="ECO:0000256" key="5">
    <source>
        <dbReference type="ARBA" id="ARBA00023136"/>
    </source>
</evidence>
<dbReference type="NCBIfam" id="TIGR00360">
    <property type="entry name" value="ComEC_N-term"/>
    <property type="match status" value="1"/>
</dbReference>
<dbReference type="PANTHER" id="PTHR30619:SF1">
    <property type="entry name" value="RECOMBINATION PROTEIN 2"/>
    <property type="match status" value="1"/>
</dbReference>
<proteinExistence type="predicted"/>
<dbReference type="EMBL" id="PHHA01000005">
    <property type="protein sequence ID" value="PJG85869.1"/>
    <property type="molecule type" value="Genomic_DNA"/>
</dbReference>
<dbReference type="GO" id="GO:0005886">
    <property type="term" value="C:plasma membrane"/>
    <property type="evidence" value="ECO:0007669"/>
    <property type="project" value="UniProtKB-SubCell"/>
</dbReference>
<feature type="transmembrane region" description="Helical" evidence="6">
    <location>
        <begin position="430"/>
        <end position="451"/>
    </location>
</feature>
<dbReference type="CDD" id="cd07731">
    <property type="entry name" value="ComA-like_MBL-fold"/>
    <property type="match status" value="1"/>
</dbReference>
<dbReference type="Pfam" id="PF13567">
    <property type="entry name" value="DUF4131"/>
    <property type="match status" value="1"/>
</dbReference>
<protein>
    <submittedName>
        <fullName evidence="8">DNA internalization-related competence protein ComEC/Rec2</fullName>
    </submittedName>
</protein>
<evidence type="ECO:0000256" key="6">
    <source>
        <dbReference type="SAM" id="Phobius"/>
    </source>
</evidence>
<keyword evidence="5 6" id="KW-0472">Membrane</keyword>
<dbReference type="OrthoDB" id="9761531at2"/>
<evidence type="ECO:0000256" key="3">
    <source>
        <dbReference type="ARBA" id="ARBA00022692"/>
    </source>
</evidence>
<evidence type="ECO:0000256" key="4">
    <source>
        <dbReference type="ARBA" id="ARBA00022989"/>
    </source>
</evidence>
<dbReference type="NCBIfam" id="TIGR00361">
    <property type="entry name" value="ComEC_Rec2"/>
    <property type="match status" value="1"/>
</dbReference>
<reference evidence="8 9" key="1">
    <citation type="submission" date="2017-11" db="EMBL/GenBank/DDBJ databases">
        <title>Reclassification of Bisgaard taxon 7 as Conservatibacter flavescens gen. nov., sp. nov.</title>
        <authorList>
            <person name="Christensen H."/>
        </authorList>
    </citation>
    <scope>NUCLEOTIDE SEQUENCE [LARGE SCALE GENOMIC DNA]</scope>
    <source>
        <strain evidence="8 9">7_4</strain>
    </source>
</reference>
<dbReference type="Pfam" id="PF00753">
    <property type="entry name" value="Lactamase_B"/>
    <property type="match status" value="1"/>
</dbReference>
<keyword evidence="3 6" id="KW-0812">Transmembrane</keyword>
<feature type="transmembrane region" description="Helical" evidence="6">
    <location>
        <begin position="39"/>
        <end position="60"/>
    </location>
</feature>
<dbReference type="InterPro" id="IPR025405">
    <property type="entry name" value="DUF4131"/>
</dbReference>
<feature type="transmembrane region" description="Helical" evidence="6">
    <location>
        <begin position="457"/>
        <end position="476"/>
    </location>
</feature>
<accession>A0A2M8S3Z4</accession>